<dbReference type="RefSeq" id="XP_030955350.1">
    <property type="nucleotide sequence ID" value="XM_031099490.1"/>
</dbReference>
<proteinExistence type="inferred from homology"/>
<dbReference type="InParanoid" id="A0A7N2L3F4"/>
<dbReference type="EC" id="6.3.4.13" evidence="2"/>
<keyword evidence="14" id="KW-1185">Reference proteome</keyword>
<dbReference type="EnsemblPlants" id="QL02p100861:mrna">
    <property type="protein sequence ID" value="QL02p100861:mrna"/>
    <property type="gene ID" value="QL02p100861"/>
</dbReference>
<dbReference type="KEGG" id="qlo:115977568"/>
<dbReference type="InterPro" id="IPR020560">
    <property type="entry name" value="PRibGlycinamide_synth_C-dom"/>
</dbReference>
<dbReference type="GO" id="GO:0004637">
    <property type="term" value="F:phosphoribosylamine-glycine ligase activity"/>
    <property type="evidence" value="ECO:0007669"/>
    <property type="project" value="UniProtKB-EC"/>
</dbReference>
<dbReference type="SUPFAM" id="SSF56059">
    <property type="entry name" value="Glutathione synthetase ATP-binding domain-like"/>
    <property type="match status" value="1"/>
</dbReference>
<dbReference type="GO" id="GO:0046872">
    <property type="term" value="F:metal ion binding"/>
    <property type="evidence" value="ECO:0007669"/>
    <property type="project" value="InterPro"/>
</dbReference>
<evidence type="ECO:0000256" key="6">
    <source>
        <dbReference type="ARBA" id="ARBA00022840"/>
    </source>
</evidence>
<protein>
    <recommendedName>
        <fullName evidence="2">phosphoribosylamine--glycine ligase</fullName>
        <ecNumber evidence="2">6.3.4.13</ecNumber>
    </recommendedName>
    <alternativeName>
        <fullName evidence="8">Glycinamide ribonucleotide synthetase</fullName>
    </alternativeName>
    <alternativeName>
        <fullName evidence="9">Phosphoribosylglycinamide synthetase</fullName>
    </alternativeName>
</protein>
<dbReference type="Gene3D" id="3.30.470.20">
    <property type="entry name" value="ATP-grasp fold, B domain"/>
    <property type="match status" value="1"/>
</dbReference>
<dbReference type="Proteomes" id="UP000594261">
    <property type="component" value="Chromosome 2"/>
</dbReference>
<keyword evidence="3" id="KW-0436">Ligase</keyword>
<dbReference type="Pfam" id="PF01071">
    <property type="entry name" value="GARS_A"/>
    <property type="match status" value="1"/>
</dbReference>
<comment type="catalytic activity">
    <reaction evidence="10">
        <text>5-phospho-beta-D-ribosylamine + glycine + ATP = N(1)-(5-phospho-beta-D-ribosyl)glycinamide + ADP + phosphate + H(+)</text>
        <dbReference type="Rhea" id="RHEA:17453"/>
        <dbReference type="ChEBI" id="CHEBI:15378"/>
        <dbReference type="ChEBI" id="CHEBI:30616"/>
        <dbReference type="ChEBI" id="CHEBI:43474"/>
        <dbReference type="ChEBI" id="CHEBI:57305"/>
        <dbReference type="ChEBI" id="CHEBI:58681"/>
        <dbReference type="ChEBI" id="CHEBI:143788"/>
        <dbReference type="ChEBI" id="CHEBI:456216"/>
        <dbReference type="EC" id="6.3.4.13"/>
    </reaction>
</comment>
<dbReference type="FunCoup" id="A0A7N2L3F4">
    <property type="interactions" value="817"/>
</dbReference>
<keyword evidence="6 11" id="KW-0067">ATP-binding</keyword>
<dbReference type="SMART" id="SM01209">
    <property type="entry name" value="GARS_A"/>
    <property type="match status" value="1"/>
</dbReference>
<dbReference type="GO" id="GO:0005524">
    <property type="term" value="F:ATP binding"/>
    <property type="evidence" value="ECO:0007669"/>
    <property type="project" value="UniProtKB-UniRule"/>
</dbReference>
<dbReference type="InterPro" id="IPR037123">
    <property type="entry name" value="PRibGlycinamide_synth_C_sf"/>
</dbReference>
<reference evidence="14" key="1">
    <citation type="journal article" date="2016" name="G3 (Bethesda)">
        <title>First Draft Assembly and Annotation of the Genome of a California Endemic Oak Quercus lobata Nee (Fagaceae).</title>
        <authorList>
            <person name="Sork V.L."/>
            <person name="Fitz-Gibbon S.T."/>
            <person name="Puiu D."/>
            <person name="Crepeau M."/>
            <person name="Gugger P.F."/>
            <person name="Sherman R."/>
            <person name="Stevens K."/>
            <person name="Langley C.H."/>
            <person name="Pellegrini M."/>
            <person name="Salzberg S.L."/>
        </authorList>
    </citation>
    <scope>NUCLEOTIDE SEQUENCE [LARGE SCALE GENOMIC DNA]</scope>
    <source>
        <strain evidence="14">cv. SW786</strain>
    </source>
</reference>
<evidence type="ECO:0000256" key="4">
    <source>
        <dbReference type="ARBA" id="ARBA00022741"/>
    </source>
</evidence>
<accession>A0A7N2L3F4</accession>
<name>A0A7N2L3F4_QUELO</name>
<evidence type="ECO:0000259" key="12">
    <source>
        <dbReference type="PROSITE" id="PS50975"/>
    </source>
</evidence>
<organism evidence="13 14">
    <name type="scientific">Quercus lobata</name>
    <name type="common">Valley oak</name>
    <dbReference type="NCBI Taxonomy" id="97700"/>
    <lineage>
        <taxon>Eukaryota</taxon>
        <taxon>Viridiplantae</taxon>
        <taxon>Streptophyta</taxon>
        <taxon>Embryophyta</taxon>
        <taxon>Tracheophyta</taxon>
        <taxon>Spermatophyta</taxon>
        <taxon>Magnoliopsida</taxon>
        <taxon>eudicotyledons</taxon>
        <taxon>Gunneridae</taxon>
        <taxon>Pentapetalae</taxon>
        <taxon>rosids</taxon>
        <taxon>fabids</taxon>
        <taxon>Fagales</taxon>
        <taxon>Fagaceae</taxon>
        <taxon>Quercus</taxon>
    </lineage>
</organism>
<evidence type="ECO:0000256" key="3">
    <source>
        <dbReference type="ARBA" id="ARBA00022598"/>
    </source>
</evidence>
<dbReference type="PANTHER" id="PTHR43472">
    <property type="entry name" value="PHOSPHORIBOSYLAMINE--GLYCINE LIGASE"/>
    <property type="match status" value="1"/>
</dbReference>
<gene>
    <name evidence="13" type="primary">LOC115977568</name>
</gene>
<evidence type="ECO:0000256" key="10">
    <source>
        <dbReference type="ARBA" id="ARBA00047843"/>
    </source>
</evidence>
<dbReference type="GO" id="GO:0006189">
    <property type="term" value="P:'de novo' IMP biosynthetic process"/>
    <property type="evidence" value="ECO:0007669"/>
    <property type="project" value="UniProtKB-UniPathway"/>
</dbReference>
<dbReference type="OMA" id="KATVCKY"/>
<dbReference type="FunFam" id="3.90.600.10:FF:000001">
    <property type="entry name" value="Trifunctional purine biosynthetic protein adenosine-3"/>
    <property type="match status" value="1"/>
</dbReference>
<keyword evidence="4 11" id="KW-0547">Nucleotide-binding</keyword>
<evidence type="ECO:0000256" key="8">
    <source>
        <dbReference type="ARBA" id="ARBA00042242"/>
    </source>
</evidence>
<keyword evidence="5" id="KW-0658">Purine biosynthesis</keyword>
<evidence type="ECO:0000256" key="2">
    <source>
        <dbReference type="ARBA" id="ARBA00013255"/>
    </source>
</evidence>
<dbReference type="Gene3D" id="3.30.1490.20">
    <property type="entry name" value="ATP-grasp fold, A domain"/>
    <property type="match status" value="1"/>
</dbReference>
<dbReference type="PANTHER" id="PTHR43472:SF1">
    <property type="entry name" value="PHOSPHORIBOSYLAMINE--GLYCINE LIGASE, CHLOROPLASTIC"/>
    <property type="match status" value="1"/>
</dbReference>
<dbReference type="InterPro" id="IPR020562">
    <property type="entry name" value="PRibGlycinamide_synth_N"/>
</dbReference>
<sequence length="554" mass="59174">MSCATTTFNLGPSLRLHKYSYNNYNYNNNNNNLRFPKPFAHYFAVSNNNNNNNNNYRDNTSSYSVGTLFSISTNHRSTSFNGSRSSSSPFFICSSLKSQPSVSLDQTNNSASQERVVVLVIGGGGREHALCYALQRSPSCDAVFCAPGNVGISNSGNATCISDLDIFDSSAVISFCHKWGVGLVVVGPEAPLVSGLANDLVKFGIPTFGPSAEAAALEGSKNFMKNLCDKYGIPTAKYKTFTDPSAAKQYIQEQGAPIVIKADGLAAGKGVVVAMNVEEACEAVDSMLVKGDFGSAGCRVIVEEYLEGEEASFFALVDGENAIPLESAQDHKRVGDGDTGPNTGGMGAYSPAPILTKELQALVMKSIILPTVNGMAAEGCKFVGVLYAGLMIEKKSGLPKLIEYNVRFGDPECQVLMVRLESDLAQVLLAACRGELSGVSLNWSPGSAMVVVMASKGYPGAYEKGSVIRNLEEAEHVAPCVQIFHAGTAQDSDGNIIATGGRVLGVTAKGTDLEEARERAYQAVEEINWPGGFYRRDIGWRALPQKQFATKRVN</sequence>
<evidence type="ECO:0000313" key="13">
    <source>
        <dbReference type="EnsemblPlants" id="QL02p100861:mrna"/>
    </source>
</evidence>
<dbReference type="InterPro" id="IPR020561">
    <property type="entry name" value="PRibGlycinamid_synth_ATP-grasp"/>
</dbReference>
<dbReference type="SUPFAM" id="SSF52440">
    <property type="entry name" value="PreATP-grasp domain"/>
    <property type="match status" value="1"/>
</dbReference>
<dbReference type="UniPathway" id="UPA00074">
    <property type="reaction ID" value="UER00125"/>
</dbReference>
<dbReference type="OrthoDB" id="2018833at2759"/>
<dbReference type="SUPFAM" id="SSF51246">
    <property type="entry name" value="Rudiment single hybrid motif"/>
    <property type="match status" value="1"/>
</dbReference>
<comment type="similarity">
    <text evidence="7">Belongs to the GARS family.</text>
</comment>
<comment type="pathway">
    <text evidence="1">Purine metabolism; IMP biosynthesis via de novo pathway; N(1)-(5-phospho-D-ribosyl)glycinamide from 5-phospho-alpha-D-ribose 1-diphosphate: step 2/2.</text>
</comment>
<dbReference type="PROSITE" id="PS50975">
    <property type="entry name" value="ATP_GRASP"/>
    <property type="match status" value="1"/>
</dbReference>
<dbReference type="FunFam" id="3.30.470.20:FF:000031">
    <property type="entry name" value="Phosphoribosylamine--glycine ligase"/>
    <property type="match status" value="1"/>
</dbReference>
<dbReference type="PROSITE" id="PS00184">
    <property type="entry name" value="GARS"/>
    <property type="match status" value="1"/>
</dbReference>
<dbReference type="Gene3D" id="3.40.50.20">
    <property type="match status" value="1"/>
</dbReference>
<evidence type="ECO:0000256" key="9">
    <source>
        <dbReference type="ARBA" id="ARBA00042864"/>
    </source>
</evidence>
<dbReference type="Pfam" id="PF02844">
    <property type="entry name" value="GARS_N"/>
    <property type="match status" value="1"/>
</dbReference>
<dbReference type="NCBIfam" id="TIGR00877">
    <property type="entry name" value="purD"/>
    <property type="match status" value="1"/>
</dbReference>
<evidence type="ECO:0000313" key="14">
    <source>
        <dbReference type="Proteomes" id="UP000594261"/>
    </source>
</evidence>
<dbReference type="Gene3D" id="3.90.600.10">
    <property type="entry name" value="Phosphoribosylglycinamide synthetase, C-terminal domain"/>
    <property type="match status" value="1"/>
</dbReference>
<dbReference type="GeneID" id="115977568"/>
<evidence type="ECO:0000256" key="7">
    <source>
        <dbReference type="ARBA" id="ARBA00038345"/>
    </source>
</evidence>
<dbReference type="FunFam" id="3.30.1490.20:FF:000006">
    <property type="entry name" value="phosphoribosylamine--glycine ligase, chloroplastic-like"/>
    <property type="match status" value="1"/>
</dbReference>
<dbReference type="GO" id="GO:0009113">
    <property type="term" value="P:purine nucleobase biosynthetic process"/>
    <property type="evidence" value="ECO:0007669"/>
    <property type="project" value="InterPro"/>
</dbReference>
<dbReference type="InterPro" id="IPR000115">
    <property type="entry name" value="PRibGlycinamide_synth"/>
</dbReference>
<dbReference type="SMART" id="SM01210">
    <property type="entry name" value="GARS_C"/>
    <property type="match status" value="1"/>
</dbReference>
<dbReference type="HAMAP" id="MF_00138">
    <property type="entry name" value="GARS"/>
    <property type="match status" value="1"/>
</dbReference>
<dbReference type="InterPro" id="IPR016185">
    <property type="entry name" value="PreATP-grasp_dom_sf"/>
</dbReference>
<dbReference type="InterPro" id="IPR011761">
    <property type="entry name" value="ATP-grasp"/>
</dbReference>
<evidence type="ECO:0000256" key="1">
    <source>
        <dbReference type="ARBA" id="ARBA00005174"/>
    </source>
</evidence>
<dbReference type="Pfam" id="PF02843">
    <property type="entry name" value="GARS_C"/>
    <property type="match status" value="1"/>
</dbReference>
<dbReference type="Gramene" id="QL02p100861:mrna">
    <property type="protein sequence ID" value="QL02p100861:mrna"/>
    <property type="gene ID" value="QL02p100861"/>
</dbReference>
<feature type="domain" description="ATP-grasp" evidence="12">
    <location>
        <begin position="225"/>
        <end position="433"/>
    </location>
</feature>
<dbReference type="AlphaFoldDB" id="A0A7N2L3F4"/>
<evidence type="ECO:0000256" key="11">
    <source>
        <dbReference type="PROSITE-ProRule" id="PRU00409"/>
    </source>
</evidence>
<dbReference type="InterPro" id="IPR011054">
    <property type="entry name" value="Rudment_hybrid_motif"/>
</dbReference>
<reference evidence="13" key="2">
    <citation type="submission" date="2021-01" db="UniProtKB">
        <authorList>
            <consortium name="EnsemblPlants"/>
        </authorList>
    </citation>
    <scope>IDENTIFICATION</scope>
</reference>
<dbReference type="InterPro" id="IPR013815">
    <property type="entry name" value="ATP_grasp_subdomain_1"/>
</dbReference>
<dbReference type="InterPro" id="IPR020559">
    <property type="entry name" value="PRibGlycinamide_synth_CS"/>
</dbReference>
<evidence type="ECO:0000256" key="5">
    <source>
        <dbReference type="ARBA" id="ARBA00022755"/>
    </source>
</evidence>